<comment type="subcellular location">
    <subcellularLocation>
        <location evidence="1">Cell outer membrane</location>
    </subcellularLocation>
</comment>
<dbReference type="Gene3D" id="1.25.40.390">
    <property type="match status" value="1"/>
</dbReference>
<evidence type="ECO:0000259" key="8">
    <source>
        <dbReference type="Pfam" id="PF14322"/>
    </source>
</evidence>
<dbReference type="InterPro" id="IPR011990">
    <property type="entry name" value="TPR-like_helical_dom_sf"/>
</dbReference>
<evidence type="ECO:0000256" key="3">
    <source>
        <dbReference type="ARBA" id="ARBA00022729"/>
    </source>
</evidence>
<dbReference type="Pfam" id="PF07980">
    <property type="entry name" value="SusD_RagB"/>
    <property type="match status" value="1"/>
</dbReference>
<comment type="similarity">
    <text evidence="2">Belongs to the SusD family.</text>
</comment>
<keyword evidence="4" id="KW-0472">Membrane</keyword>
<dbReference type="GO" id="GO:0009279">
    <property type="term" value="C:cell outer membrane"/>
    <property type="evidence" value="ECO:0007669"/>
    <property type="project" value="UniProtKB-SubCell"/>
</dbReference>
<gene>
    <name evidence="9" type="ORF">SAMN05192582_104717</name>
</gene>
<reference evidence="10" key="1">
    <citation type="submission" date="2016-10" db="EMBL/GenBank/DDBJ databases">
        <authorList>
            <person name="Varghese N."/>
            <person name="Submissions S."/>
        </authorList>
    </citation>
    <scope>NUCLEOTIDE SEQUENCE [LARGE SCALE GENOMIC DNA]</scope>
    <source>
        <strain evidence="10">NLAE-zl-C57</strain>
    </source>
</reference>
<evidence type="ECO:0000256" key="2">
    <source>
        <dbReference type="ARBA" id="ARBA00006275"/>
    </source>
</evidence>
<organism evidence="9 10">
    <name type="scientific">Bacteroides ovatus</name>
    <dbReference type="NCBI Taxonomy" id="28116"/>
    <lineage>
        <taxon>Bacteria</taxon>
        <taxon>Pseudomonadati</taxon>
        <taxon>Bacteroidota</taxon>
        <taxon>Bacteroidia</taxon>
        <taxon>Bacteroidales</taxon>
        <taxon>Bacteroidaceae</taxon>
        <taxon>Bacteroides</taxon>
    </lineage>
</organism>
<dbReference type="Proteomes" id="UP000181870">
    <property type="component" value="Unassembled WGS sequence"/>
</dbReference>
<accession>A0A1G8KTM5</accession>
<dbReference type="Pfam" id="PF14322">
    <property type="entry name" value="SusD-like_3"/>
    <property type="match status" value="1"/>
</dbReference>
<evidence type="ECO:0000256" key="4">
    <source>
        <dbReference type="ARBA" id="ARBA00023136"/>
    </source>
</evidence>
<dbReference type="InterPro" id="IPR033985">
    <property type="entry name" value="SusD-like_N"/>
</dbReference>
<keyword evidence="5" id="KW-0998">Cell outer membrane</keyword>
<dbReference type="PROSITE" id="PS51257">
    <property type="entry name" value="PROKAR_LIPOPROTEIN"/>
    <property type="match status" value="1"/>
</dbReference>
<dbReference type="RefSeq" id="WP_081352729.1">
    <property type="nucleotide sequence ID" value="NZ_FNDO01000047.1"/>
</dbReference>
<evidence type="ECO:0000313" key="10">
    <source>
        <dbReference type="Proteomes" id="UP000181870"/>
    </source>
</evidence>
<feature type="domain" description="SusD-like N-terminal" evidence="8">
    <location>
        <begin position="67"/>
        <end position="244"/>
    </location>
</feature>
<feature type="signal peptide" evidence="6">
    <location>
        <begin position="1"/>
        <end position="21"/>
    </location>
</feature>
<evidence type="ECO:0000256" key="5">
    <source>
        <dbReference type="ARBA" id="ARBA00023237"/>
    </source>
</evidence>
<dbReference type="SUPFAM" id="SSF48452">
    <property type="entry name" value="TPR-like"/>
    <property type="match status" value="1"/>
</dbReference>
<sequence length="594" mass="67468">MKVLKYIFSMMLLGGIISACADLDTKLTNEWSESDTWRDADMAQGVLLSVYQDVMIAPDAWDGNFLDAATDNALTRNYDSKVYRASQGAFSRSTNPLGNWSSCYDQLQRIHLFLDKGLTDNVSYDVANANNDKRTKRRLQGEALFLRAWCSFQLLQMYGGKTDDGEVLGYPIVTRYITPEESAHPENFKRDTYEDCVKQICDDCETAMSLLPLTYSGGDAILGDISFGRASGLAAAALKARVLLYAASPAYQSDRVVKLNGMGDYTIIDQVAYKAKWERAALYAYEVLQMQGMATYAALIPNELYDGGDAQSAEFLFRTFVGRSHDIETRHYPPYYYGNAQTIPSQNLAASFPAKNGFPIDDPRSLYDKDNPYDCERDDRFLVNLYYQGRQFGANASYIDVTPGGKDSGYLDVKASRSGYYLAKFINADVANFLKPLEEQDSRHYYPMLRKGEVWLNFAEASNEVWGPKVAGPGCSMSAYDVIRVIREKSGGITNTTYLDEMAGTPESFRELIQNERRIEFAFENQRFWDLRRWLLPLNESILGMEVTRKEDSSENFEVKLVEERPLNDIRYYYLPLPYDELQKNPNLKNNKGW</sequence>
<evidence type="ECO:0000259" key="7">
    <source>
        <dbReference type="Pfam" id="PF07980"/>
    </source>
</evidence>
<dbReference type="AlphaFoldDB" id="A0A1G8KTM5"/>
<evidence type="ECO:0000256" key="1">
    <source>
        <dbReference type="ARBA" id="ARBA00004442"/>
    </source>
</evidence>
<evidence type="ECO:0000256" key="6">
    <source>
        <dbReference type="SAM" id="SignalP"/>
    </source>
</evidence>
<name>A0A1G8KTM5_BACOV</name>
<protein>
    <submittedName>
        <fullName evidence="9">Starch-binding associating with outer membrane</fullName>
    </submittedName>
</protein>
<keyword evidence="3 6" id="KW-0732">Signal</keyword>
<proteinExistence type="inferred from homology"/>
<dbReference type="InterPro" id="IPR012944">
    <property type="entry name" value="SusD_RagB_dom"/>
</dbReference>
<feature type="domain" description="RagB/SusD" evidence="7">
    <location>
        <begin position="332"/>
        <end position="594"/>
    </location>
</feature>
<evidence type="ECO:0000313" key="9">
    <source>
        <dbReference type="EMBL" id="SDI46719.1"/>
    </source>
</evidence>
<dbReference type="EMBL" id="FNDO01000047">
    <property type="protein sequence ID" value="SDI46719.1"/>
    <property type="molecule type" value="Genomic_DNA"/>
</dbReference>
<feature type="chain" id="PRO_5010172326" evidence="6">
    <location>
        <begin position="22"/>
        <end position="594"/>
    </location>
</feature>